<evidence type="ECO:0000256" key="1">
    <source>
        <dbReference type="SAM" id="MobiDB-lite"/>
    </source>
</evidence>
<gene>
    <name evidence="3" type="ORF">TanjilG_00391</name>
</gene>
<keyword evidence="2" id="KW-0732">Signal</keyword>
<evidence type="ECO:0000313" key="3">
    <source>
        <dbReference type="EMBL" id="OIW10453.1"/>
    </source>
</evidence>
<name>A0A1J7I8M8_LUPAN</name>
<proteinExistence type="predicted"/>
<feature type="signal peptide" evidence="2">
    <location>
        <begin position="1"/>
        <end position="25"/>
    </location>
</feature>
<evidence type="ECO:0000313" key="4">
    <source>
        <dbReference type="Proteomes" id="UP000188354"/>
    </source>
</evidence>
<dbReference type="KEGG" id="lang:109349282"/>
<protein>
    <submittedName>
        <fullName evidence="3">Uncharacterized protein</fullName>
    </submittedName>
</protein>
<sequence>MASSNSFITSLLLALVFSSMSLSLGARNLLQTTTQPNFPSTLPTLPNPTTFLPPLLPQGNNVPQLPTIPSLPQLNTLPPLPSIPTNIPSIPTTIPTTIPSIPFFSPPPSTTTSP</sequence>
<feature type="chain" id="PRO_5012385374" evidence="2">
    <location>
        <begin position="26"/>
        <end position="114"/>
    </location>
</feature>
<dbReference type="Gramene" id="OIW10453">
    <property type="protein sequence ID" value="OIW10453"/>
    <property type="gene ID" value="TanjilG_00391"/>
</dbReference>
<accession>A0A1J7I8M8</accession>
<reference evidence="3 4" key="1">
    <citation type="journal article" date="2017" name="Plant Biotechnol. J.">
        <title>A comprehensive draft genome sequence for lupin (Lupinus angustifolius), an emerging health food: insights into plant-microbe interactions and legume evolution.</title>
        <authorList>
            <person name="Hane J.K."/>
            <person name="Ming Y."/>
            <person name="Kamphuis L.G."/>
            <person name="Nelson M.N."/>
            <person name="Garg G."/>
            <person name="Atkins C.A."/>
            <person name="Bayer P.E."/>
            <person name="Bravo A."/>
            <person name="Bringans S."/>
            <person name="Cannon S."/>
            <person name="Edwards D."/>
            <person name="Foley R."/>
            <person name="Gao L.L."/>
            <person name="Harrison M.J."/>
            <person name="Huang W."/>
            <person name="Hurgobin B."/>
            <person name="Li S."/>
            <person name="Liu C.W."/>
            <person name="McGrath A."/>
            <person name="Morahan G."/>
            <person name="Murray J."/>
            <person name="Weller J."/>
            <person name="Jian J."/>
            <person name="Singh K.B."/>
        </authorList>
    </citation>
    <scope>NUCLEOTIDE SEQUENCE [LARGE SCALE GENOMIC DNA]</scope>
    <source>
        <strain evidence="4">cv. Tanjil</strain>
        <tissue evidence="3">Whole plant</tissue>
    </source>
</reference>
<dbReference type="PANTHER" id="PTHR48216">
    <property type="match status" value="1"/>
</dbReference>
<dbReference type="Proteomes" id="UP000188354">
    <property type="component" value="Chromosome LG06"/>
</dbReference>
<dbReference type="PANTHER" id="PTHR48216:SF1">
    <property type="match status" value="1"/>
</dbReference>
<dbReference type="EMBL" id="CM007366">
    <property type="protein sequence ID" value="OIW10453.1"/>
    <property type="molecule type" value="Genomic_DNA"/>
</dbReference>
<keyword evidence="4" id="KW-1185">Reference proteome</keyword>
<dbReference type="OrthoDB" id="1436377at2759"/>
<feature type="region of interest" description="Disordered" evidence="1">
    <location>
        <begin position="35"/>
        <end position="70"/>
    </location>
</feature>
<dbReference type="AlphaFoldDB" id="A0A1J7I8M8"/>
<dbReference type="OMA" id="TSTCHAA"/>
<evidence type="ECO:0000256" key="2">
    <source>
        <dbReference type="SAM" id="SignalP"/>
    </source>
</evidence>
<feature type="compositionally biased region" description="Low complexity" evidence="1">
    <location>
        <begin position="36"/>
        <end position="53"/>
    </location>
</feature>
<organism evidence="3 4">
    <name type="scientific">Lupinus angustifolius</name>
    <name type="common">Narrow-leaved blue lupine</name>
    <dbReference type="NCBI Taxonomy" id="3871"/>
    <lineage>
        <taxon>Eukaryota</taxon>
        <taxon>Viridiplantae</taxon>
        <taxon>Streptophyta</taxon>
        <taxon>Embryophyta</taxon>
        <taxon>Tracheophyta</taxon>
        <taxon>Spermatophyta</taxon>
        <taxon>Magnoliopsida</taxon>
        <taxon>eudicotyledons</taxon>
        <taxon>Gunneridae</taxon>
        <taxon>Pentapetalae</taxon>
        <taxon>rosids</taxon>
        <taxon>fabids</taxon>
        <taxon>Fabales</taxon>
        <taxon>Fabaceae</taxon>
        <taxon>Papilionoideae</taxon>
        <taxon>50 kb inversion clade</taxon>
        <taxon>genistoids sensu lato</taxon>
        <taxon>core genistoids</taxon>
        <taxon>Genisteae</taxon>
        <taxon>Lupinus</taxon>
    </lineage>
</organism>